<evidence type="ECO:0000256" key="5">
    <source>
        <dbReference type="RuleBase" id="RU363014"/>
    </source>
</evidence>
<dbReference type="PANTHER" id="PTHR10657">
    <property type="entry name" value="PEPTIDYL-PROLYL CIS-TRANS ISOMERASE"/>
    <property type="match status" value="1"/>
</dbReference>
<keyword evidence="3 4" id="KW-0413">Isomerase</keyword>
<sequence>MSAAPSWQAEHLLIKHGGSRNPVSRRTGKATSLSYDDAVAELQKWRQSIEAGTISFEEAARQRSDCGSYARGGDLGVFGPGEMMKPFEDATKSLQVGQMSGLVVTDSGVHIIKRIA</sequence>
<dbReference type="PANTHER" id="PTHR10657:SF4">
    <property type="entry name" value="PEPTIDYL-PROLYL CIS-TRANS ISOMERASE-RELATED"/>
    <property type="match status" value="1"/>
</dbReference>
<dbReference type="EC" id="5.2.1.8" evidence="5"/>
<dbReference type="Proteomes" id="UP001430356">
    <property type="component" value="Unassembled WGS sequence"/>
</dbReference>
<evidence type="ECO:0000256" key="2">
    <source>
        <dbReference type="ARBA" id="ARBA00023110"/>
    </source>
</evidence>
<gene>
    <name evidence="7" type="ORF">NESM_000598700</name>
</gene>
<dbReference type="Pfam" id="PF00639">
    <property type="entry name" value="Rotamase"/>
    <property type="match status" value="1"/>
</dbReference>
<proteinExistence type="predicted"/>
<dbReference type="GO" id="GO:0010604">
    <property type="term" value="P:positive regulation of macromolecule metabolic process"/>
    <property type="evidence" value="ECO:0007669"/>
    <property type="project" value="UniProtKB-ARBA"/>
</dbReference>
<comment type="catalytic activity">
    <reaction evidence="1 5">
        <text>[protein]-peptidylproline (omega=180) = [protein]-peptidylproline (omega=0)</text>
        <dbReference type="Rhea" id="RHEA:16237"/>
        <dbReference type="Rhea" id="RHEA-COMP:10747"/>
        <dbReference type="Rhea" id="RHEA-COMP:10748"/>
        <dbReference type="ChEBI" id="CHEBI:83833"/>
        <dbReference type="ChEBI" id="CHEBI:83834"/>
        <dbReference type="EC" id="5.2.1.8"/>
    </reaction>
</comment>
<dbReference type="GO" id="GO:0005829">
    <property type="term" value="C:cytosol"/>
    <property type="evidence" value="ECO:0007669"/>
    <property type="project" value="TreeGrafter"/>
</dbReference>
<evidence type="ECO:0000313" key="8">
    <source>
        <dbReference type="Proteomes" id="UP001430356"/>
    </source>
</evidence>
<dbReference type="GO" id="GO:0080090">
    <property type="term" value="P:regulation of primary metabolic process"/>
    <property type="evidence" value="ECO:0007669"/>
    <property type="project" value="UniProtKB-ARBA"/>
</dbReference>
<evidence type="ECO:0000313" key="7">
    <source>
        <dbReference type="EMBL" id="KAK7196602.1"/>
    </source>
</evidence>
<evidence type="ECO:0000256" key="4">
    <source>
        <dbReference type="PROSITE-ProRule" id="PRU00278"/>
    </source>
</evidence>
<dbReference type="SUPFAM" id="SSF54534">
    <property type="entry name" value="FKBP-like"/>
    <property type="match status" value="1"/>
</dbReference>
<evidence type="ECO:0000256" key="1">
    <source>
        <dbReference type="ARBA" id="ARBA00000971"/>
    </source>
</evidence>
<evidence type="ECO:0000256" key="3">
    <source>
        <dbReference type="ARBA" id="ARBA00023235"/>
    </source>
</evidence>
<keyword evidence="8" id="KW-1185">Reference proteome</keyword>
<dbReference type="Gene3D" id="3.10.50.40">
    <property type="match status" value="1"/>
</dbReference>
<protein>
    <recommendedName>
        <fullName evidence="5">Peptidyl-prolyl cis-trans isomerase</fullName>
        <ecNumber evidence="5">5.2.1.8</ecNumber>
    </recommendedName>
</protein>
<accession>A0AAW0EU33</accession>
<dbReference type="AlphaFoldDB" id="A0AAW0EU33"/>
<dbReference type="InterPro" id="IPR051370">
    <property type="entry name" value="PPIase_Pin1"/>
</dbReference>
<dbReference type="InterPro" id="IPR023058">
    <property type="entry name" value="PPIase_PpiC_CS"/>
</dbReference>
<keyword evidence="2 4" id="KW-0697">Rotamase</keyword>
<name>A0AAW0EU33_9TRYP</name>
<feature type="domain" description="PpiC" evidence="6">
    <location>
        <begin position="4"/>
        <end position="116"/>
    </location>
</feature>
<reference evidence="7 8" key="1">
    <citation type="journal article" date="2021" name="MBio">
        <title>A New Model Trypanosomatid, Novymonas esmeraldas: Genomic Perception of Its 'Candidatus Pandoraea novymonadis' Endosymbiont.</title>
        <authorList>
            <person name="Zakharova A."/>
            <person name="Saura A."/>
            <person name="Butenko A."/>
            <person name="Podesvova L."/>
            <person name="Warmusova S."/>
            <person name="Kostygov A.Y."/>
            <person name="Nenarokova A."/>
            <person name="Lukes J."/>
            <person name="Opperdoes F.R."/>
            <person name="Yurchenko V."/>
        </authorList>
    </citation>
    <scope>NUCLEOTIDE SEQUENCE [LARGE SCALE GENOMIC DNA]</scope>
    <source>
        <strain evidence="7 8">E262AT.01</strain>
    </source>
</reference>
<comment type="caution">
    <text evidence="7">The sequence shown here is derived from an EMBL/GenBank/DDBJ whole genome shotgun (WGS) entry which is preliminary data.</text>
</comment>
<evidence type="ECO:0000259" key="6">
    <source>
        <dbReference type="PROSITE" id="PS50198"/>
    </source>
</evidence>
<dbReference type="EMBL" id="JAECZO010000080">
    <property type="protein sequence ID" value="KAK7196602.1"/>
    <property type="molecule type" value="Genomic_DNA"/>
</dbReference>
<organism evidence="7 8">
    <name type="scientific">Novymonas esmeraldas</name>
    <dbReference type="NCBI Taxonomy" id="1808958"/>
    <lineage>
        <taxon>Eukaryota</taxon>
        <taxon>Discoba</taxon>
        <taxon>Euglenozoa</taxon>
        <taxon>Kinetoplastea</taxon>
        <taxon>Metakinetoplastina</taxon>
        <taxon>Trypanosomatida</taxon>
        <taxon>Trypanosomatidae</taxon>
        <taxon>Novymonas</taxon>
    </lineage>
</organism>
<dbReference type="PROSITE" id="PS01096">
    <property type="entry name" value="PPIC_PPIASE_1"/>
    <property type="match status" value="1"/>
</dbReference>
<dbReference type="InterPro" id="IPR000297">
    <property type="entry name" value="PPIase_PpiC"/>
</dbReference>
<dbReference type="GO" id="GO:0005634">
    <property type="term" value="C:nucleus"/>
    <property type="evidence" value="ECO:0007669"/>
    <property type="project" value="TreeGrafter"/>
</dbReference>
<dbReference type="InterPro" id="IPR046357">
    <property type="entry name" value="PPIase_dom_sf"/>
</dbReference>
<dbReference type="PROSITE" id="PS50198">
    <property type="entry name" value="PPIC_PPIASE_2"/>
    <property type="match status" value="1"/>
</dbReference>
<dbReference type="FunFam" id="3.10.50.40:FF:000026">
    <property type="entry name" value="Peptidyl-prolyl cis-trans isomerase"/>
    <property type="match status" value="1"/>
</dbReference>
<dbReference type="GO" id="GO:0003755">
    <property type="term" value="F:peptidyl-prolyl cis-trans isomerase activity"/>
    <property type="evidence" value="ECO:0007669"/>
    <property type="project" value="UniProtKB-UniRule"/>
</dbReference>